<feature type="chain" id="PRO_5011786460" description="Right handed beta helix region" evidence="9">
    <location>
        <begin position="25"/>
        <end position="330"/>
    </location>
</feature>
<dbReference type="AlphaFoldDB" id="A0A1G5JT09"/>
<evidence type="ECO:0000256" key="4">
    <source>
        <dbReference type="ARBA" id="ARBA00022723"/>
    </source>
</evidence>
<evidence type="ECO:0000313" key="12">
    <source>
        <dbReference type="EMBL" id="SCY90878.1"/>
    </source>
</evidence>
<dbReference type="InterPro" id="IPR006626">
    <property type="entry name" value="PbH1"/>
</dbReference>
<keyword evidence="6" id="KW-0106">Calcium</keyword>
<dbReference type="GO" id="GO:0046872">
    <property type="term" value="F:metal ion binding"/>
    <property type="evidence" value="ECO:0007669"/>
    <property type="project" value="UniProtKB-KW"/>
</dbReference>
<dbReference type="InterPro" id="IPR011050">
    <property type="entry name" value="Pectin_lyase_fold/virulence"/>
</dbReference>
<feature type="signal peptide" evidence="9">
    <location>
        <begin position="1"/>
        <end position="24"/>
    </location>
</feature>
<dbReference type="GO" id="GO:0016837">
    <property type="term" value="F:carbon-oxygen lyase activity, acting on polysaccharides"/>
    <property type="evidence" value="ECO:0007669"/>
    <property type="project" value="TreeGrafter"/>
</dbReference>
<dbReference type="EMBL" id="FMVJ01000007">
    <property type="protein sequence ID" value="SCY90878.1"/>
    <property type="molecule type" value="Genomic_DNA"/>
</dbReference>
<dbReference type="InterPro" id="IPR011459">
    <property type="entry name" value="DUF1565"/>
</dbReference>
<protein>
    <recommendedName>
        <fullName evidence="14">Right handed beta helix region</fullName>
    </recommendedName>
</protein>
<accession>A0A1G5JT09</accession>
<keyword evidence="3" id="KW-0964">Secreted</keyword>
<dbReference type="InterPro" id="IPR012334">
    <property type="entry name" value="Pectin_lyas_fold"/>
</dbReference>
<organism evidence="12 13">
    <name type="scientific">Microvirga guangxiensis</name>
    <dbReference type="NCBI Taxonomy" id="549386"/>
    <lineage>
        <taxon>Bacteria</taxon>
        <taxon>Pseudomonadati</taxon>
        <taxon>Pseudomonadota</taxon>
        <taxon>Alphaproteobacteria</taxon>
        <taxon>Hyphomicrobiales</taxon>
        <taxon>Methylobacteriaceae</taxon>
        <taxon>Microvirga</taxon>
    </lineage>
</organism>
<dbReference type="Proteomes" id="UP000199569">
    <property type="component" value="Unassembled WGS sequence"/>
</dbReference>
<keyword evidence="13" id="KW-1185">Reference proteome</keyword>
<comment type="similarity">
    <text evidence="8">Belongs to the polysaccharide lyase 9 family.</text>
</comment>
<dbReference type="Pfam" id="PF13229">
    <property type="entry name" value="Beta_helix"/>
    <property type="match status" value="1"/>
</dbReference>
<feature type="domain" description="Right handed beta helix" evidence="11">
    <location>
        <begin position="109"/>
        <end position="287"/>
    </location>
</feature>
<dbReference type="InterPro" id="IPR052052">
    <property type="entry name" value="Polysaccharide_Lyase_9"/>
</dbReference>
<gene>
    <name evidence="12" type="ORF">SAMN02927923_02844</name>
</gene>
<dbReference type="Pfam" id="PF07602">
    <property type="entry name" value="DUF1565"/>
    <property type="match status" value="1"/>
</dbReference>
<evidence type="ECO:0008006" key="14">
    <source>
        <dbReference type="Google" id="ProtNLM"/>
    </source>
</evidence>
<evidence type="ECO:0000256" key="7">
    <source>
        <dbReference type="ARBA" id="ARBA00023239"/>
    </source>
</evidence>
<keyword evidence="4" id="KW-0479">Metal-binding</keyword>
<dbReference type="PANTHER" id="PTHR40088">
    <property type="entry name" value="PECTATE LYASE (EUROFUNG)"/>
    <property type="match status" value="1"/>
</dbReference>
<feature type="domain" description="DUF1565" evidence="10">
    <location>
        <begin position="32"/>
        <end position="106"/>
    </location>
</feature>
<evidence type="ECO:0000256" key="5">
    <source>
        <dbReference type="ARBA" id="ARBA00022729"/>
    </source>
</evidence>
<evidence type="ECO:0000256" key="2">
    <source>
        <dbReference type="ARBA" id="ARBA00004613"/>
    </source>
</evidence>
<comment type="subcellular location">
    <subcellularLocation>
        <location evidence="2">Secreted</location>
    </subcellularLocation>
</comment>
<dbReference type="STRING" id="549386.SAMN02927923_02844"/>
<reference evidence="12 13" key="1">
    <citation type="submission" date="2016-10" db="EMBL/GenBank/DDBJ databases">
        <authorList>
            <person name="de Groot N.N."/>
        </authorList>
    </citation>
    <scope>NUCLEOTIDE SEQUENCE [LARGE SCALE GENOMIC DNA]</scope>
    <source>
        <strain evidence="12 13">CGMCC 1.7666</strain>
    </source>
</reference>
<evidence type="ECO:0000256" key="3">
    <source>
        <dbReference type="ARBA" id="ARBA00022525"/>
    </source>
</evidence>
<keyword evidence="5 9" id="KW-0732">Signal</keyword>
<evidence type="ECO:0000259" key="11">
    <source>
        <dbReference type="Pfam" id="PF13229"/>
    </source>
</evidence>
<proteinExistence type="inferred from homology"/>
<dbReference type="SUPFAM" id="SSF51126">
    <property type="entry name" value="Pectin lyase-like"/>
    <property type="match status" value="1"/>
</dbReference>
<evidence type="ECO:0000256" key="6">
    <source>
        <dbReference type="ARBA" id="ARBA00022837"/>
    </source>
</evidence>
<dbReference type="GO" id="GO:0005576">
    <property type="term" value="C:extracellular region"/>
    <property type="evidence" value="ECO:0007669"/>
    <property type="project" value="UniProtKB-SubCell"/>
</dbReference>
<evidence type="ECO:0000256" key="9">
    <source>
        <dbReference type="SAM" id="SignalP"/>
    </source>
</evidence>
<name>A0A1G5JT09_9HYPH</name>
<evidence type="ECO:0000256" key="1">
    <source>
        <dbReference type="ARBA" id="ARBA00001913"/>
    </source>
</evidence>
<sequence length="330" mass="36124">MLPAHSNMMIILAVILPLTAPVNAATLYVSTTGDDTNPGTLALPFRSISKAAQVAAPGATITVLGGVYEEVVQIPVAGTPELPITFEPAPGQDVIIDGSATPPDTSLVQINASYIRFKGFTVRHSTRTGIAAWGTHHVQITDNKVFGSRRGGIWAGHTDAGQSYENLIARNEVWDNCLENKARSWESGWPQAIGLHASDRSVVQGNRSYRNYCEGIGIQSTQGVDIRDNTVFDSYSVNIYLDNAPRTVVQDNKVYHTYNRDFYRYGRPARGIQIANEYTEIELPSKNITVVRNTLAGVGKVTYGKYQRASGLVDSVIRENTILKKPESLW</sequence>
<dbReference type="Gene3D" id="2.160.20.10">
    <property type="entry name" value="Single-stranded right-handed beta-helix, Pectin lyase-like"/>
    <property type="match status" value="1"/>
</dbReference>
<keyword evidence="7" id="KW-0456">Lyase</keyword>
<dbReference type="InterPro" id="IPR039448">
    <property type="entry name" value="Beta_helix"/>
</dbReference>
<dbReference type="SMART" id="SM00710">
    <property type="entry name" value="PbH1"/>
    <property type="match status" value="6"/>
</dbReference>
<evidence type="ECO:0000256" key="8">
    <source>
        <dbReference type="ARBA" id="ARBA00038263"/>
    </source>
</evidence>
<dbReference type="PANTHER" id="PTHR40088:SF1">
    <property type="entry name" value="PECTATE LYASE PEL9"/>
    <property type="match status" value="1"/>
</dbReference>
<evidence type="ECO:0000313" key="13">
    <source>
        <dbReference type="Proteomes" id="UP000199569"/>
    </source>
</evidence>
<comment type="cofactor">
    <cofactor evidence="1">
        <name>Ca(2+)</name>
        <dbReference type="ChEBI" id="CHEBI:29108"/>
    </cofactor>
</comment>
<evidence type="ECO:0000259" key="10">
    <source>
        <dbReference type="Pfam" id="PF07602"/>
    </source>
</evidence>